<dbReference type="PANTHER" id="PTHR42911">
    <property type="entry name" value="MODULATOR OF FTSH PROTEASE HFLC"/>
    <property type="match status" value="1"/>
</dbReference>
<reference evidence="6" key="1">
    <citation type="journal article" date="2019" name="Int. J. Syst. Evol. Microbiol.">
        <title>The Global Catalogue of Microorganisms (GCM) 10K type strain sequencing project: providing services to taxonomists for standard genome sequencing and annotation.</title>
        <authorList>
            <consortium name="The Broad Institute Genomics Platform"/>
            <consortium name="The Broad Institute Genome Sequencing Center for Infectious Disease"/>
            <person name="Wu L."/>
            <person name="Ma J."/>
        </authorList>
    </citation>
    <scope>NUCLEOTIDE SEQUENCE [LARGE SCALE GENOMIC DNA]</scope>
    <source>
        <strain evidence="6">CCUG 56607</strain>
    </source>
</reference>
<feature type="compositionally biased region" description="Acidic residues" evidence="3">
    <location>
        <begin position="312"/>
        <end position="324"/>
    </location>
</feature>
<keyword evidence="5" id="KW-0645">Protease</keyword>
<comment type="caution">
    <text evidence="5">The sequence shown here is derived from an EMBL/GenBank/DDBJ whole genome shotgun (WGS) entry which is preliminary data.</text>
</comment>
<organism evidence="5 6">
    <name type="scientific">Thalassobacillus hwangdonensis</name>
    <dbReference type="NCBI Taxonomy" id="546108"/>
    <lineage>
        <taxon>Bacteria</taxon>
        <taxon>Bacillati</taxon>
        <taxon>Bacillota</taxon>
        <taxon>Bacilli</taxon>
        <taxon>Bacillales</taxon>
        <taxon>Bacillaceae</taxon>
        <taxon>Thalassobacillus</taxon>
    </lineage>
</organism>
<keyword evidence="2" id="KW-0812">Transmembrane</keyword>
<dbReference type="InterPro" id="IPR001107">
    <property type="entry name" value="Band_7"/>
</dbReference>
<keyword evidence="2" id="KW-1133">Transmembrane helix</keyword>
<dbReference type="GO" id="GO:0006508">
    <property type="term" value="P:proteolysis"/>
    <property type="evidence" value="ECO:0007669"/>
    <property type="project" value="UniProtKB-KW"/>
</dbReference>
<evidence type="ECO:0000259" key="4">
    <source>
        <dbReference type="SMART" id="SM00244"/>
    </source>
</evidence>
<dbReference type="Gene3D" id="3.30.479.30">
    <property type="entry name" value="Band 7 domain"/>
    <property type="match status" value="1"/>
</dbReference>
<sequence>MSLKQIYSWTGMIIIGIILIIVGITSWYTVDESEQAVILTFGEAEDAITEPGLHFKLPWPVQEVEKLSKETFSLDFGYSEDGSKSKDTARMITGDDFIVEADLVVQWKIIDPEKYLFNAEDPDQVLFNATSASLRGVIGTTVIDDALTSGKAEIENDVREQLINRMETYDIGISISDVKLQEVDLPNEDVRKAFTKVTDARETKNTKIFEANKYKNQQTEEALGEKDAIIERAEGDKVARMEQARGDIAGFNALLAEYENNEEVTRQRLVMETLEKVLPSANVYIMNDDGNTLKYLPLGQENARTVVPPASEETEDEEGENNNE</sequence>
<dbReference type="PANTHER" id="PTHR42911:SF2">
    <property type="entry name" value="PROHIBITIN FAMILY PROTEIN"/>
    <property type="match status" value="1"/>
</dbReference>
<dbReference type="Proteomes" id="UP001596990">
    <property type="component" value="Unassembled WGS sequence"/>
</dbReference>
<evidence type="ECO:0000313" key="5">
    <source>
        <dbReference type="EMBL" id="MFD1019004.1"/>
    </source>
</evidence>
<gene>
    <name evidence="5" type="primary">hflK</name>
    <name evidence="5" type="ORF">ACFQ2J_07310</name>
</gene>
<dbReference type="NCBIfam" id="TIGR01933">
    <property type="entry name" value="hflK"/>
    <property type="match status" value="1"/>
</dbReference>
<dbReference type="InterPro" id="IPR036013">
    <property type="entry name" value="Band_7/SPFH_dom_sf"/>
</dbReference>
<dbReference type="SUPFAM" id="SSF117892">
    <property type="entry name" value="Band 7/SPFH domain"/>
    <property type="match status" value="1"/>
</dbReference>
<dbReference type="CDD" id="cd03404">
    <property type="entry name" value="SPFH_HflK"/>
    <property type="match status" value="1"/>
</dbReference>
<feature type="region of interest" description="Disordered" evidence="3">
    <location>
        <begin position="300"/>
        <end position="324"/>
    </location>
</feature>
<dbReference type="EMBL" id="JBHTKL010000001">
    <property type="protein sequence ID" value="MFD1019004.1"/>
    <property type="molecule type" value="Genomic_DNA"/>
</dbReference>
<dbReference type="Pfam" id="PF01145">
    <property type="entry name" value="Band_7"/>
    <property type="match status" value="1"/>
</dbReference>
<keyword evidence="6" id="KW-1185">Reference proteome</keyword>
<feature type="transmembrane region" description="Helical" evidence="2">
    <location>
        <begin position="7"/>
        <end position="28"/>
    </location>
</feature>
<dbReference type="GO" id="GO:0008233">
    <property type="term" value="F:peptidase activity"/>
    <property type="evidence" value="ECO:0007669"/>
    <property type="project" value="UniProtKB-KW"/>
</dbReference>
<evidence type="ECO:0000256" key="2">
    <source>
        <dbReference type="RuleBase" id="RU364113"/>
    </source>
</evidence>
<dbReference type="SMART" id="SM00244">
    <property type="entry name" value="PHB"/>
    <property type="match status" value="1"/>
</dbReference>
<feature type="domain" description="Band 7" evidence="4">
    <location>
        <begin position="25"/>
        <end position="198"/>
    </location>
</feature>
<protein>
    <recommendedName>
        <fullName evidence="2">Protein HflK</fullName>
    </recommendedName>
</protein>
<accession>A0ABW3KYQ8</accession>
<dbReference type="InterPro" id="IPR010201">
    <property type="entry name" value="HflK"/>
</dbReference>
<comment type="function">
    <text evidence="2">HflC and HflK could encode or regulate a protease.</text>
</comment>
<evidence type="ECO:0000256" key="3">
    <source>
        <dbReference type="SAM" id="MobiDB-lite"/>
    </source>
</evidence>
<keyword evidence="2" id="KW-0472">Membrane</keyword>
<comment type="subunit">
    <text evidence="2">HflC and HflK may interact to form a multimeric complex.</text>
</comment>
<name>A0ABW3KYQ8_9BACI</name>
<keyword evidence="5" id="KW-0378">Hydrolase</keyword>
<evidence type="ECO:0000313" key="6">
    <source>
        <dbReference type="Proteomes" id="UP001596990"/>
    </source>
</evidence>
<evidence type="ECO:0000256" key="1">
    <source>
        <dbReference type="ARBA" id="ARBA00006971"/>
    </source>
</evidence>
<comment type="similarity">
    <text evidence="1 2">Belongs to the band 7/mec-2 family. HflK subfamily.</text>
</comment>
<comment type="subcellular location">
    <subcellularLocation>
        <location evidence="2">Membrane</location>
    </subcellularLocation>
</comment>
<proteinExistence type="inferred from homology"/>
<dbReference type="RefSeq" id="WP_386057992.1">
    <property type="nucleotide sequence ID" value="NZ_JBHTKL010000001.1"/>
</dbReference>